<evidence type="ECO:0000313" key="4">
    <source>
        <dbReference type="WBParaSite" id="BPAG_0000419701-mRNA-1"/>
    </source>
</evidence>
<evidence type="ECO:0000313" key="2">
    <source>
        <dbReference type="EMBL" id="VDN85347.1"/>
    </source>
</evidence>
<accession>A0A0N4T7L0</accession>
<dbReference type="Proteomes" id="UP000278627">
    <property type="component" value="Unassembled WGS sequence"/>
</dbReference>
<gene>
    <name evidence="2" type="ORF">BPAG_LOCUS4161</name>
</gene>
<keyword evidence="3" id="KW-1185">Reference proteome</keyword>
<dbReference type="WBParaSite" id="BPAG_0000419701-mRNA-1">
    <property type="protein sequence ID" value="BPAG_0000419701-mRNA-1"/>
    <property type="gene ID" value="BPAG_0000419701"/>
</dbReference>
<protein>
    <submittedName>
        <fullName evidence="2 4">Uncharacterized protein</fullName>
    </submittedName>
</protein>
<evidence type="ECO:0000313" key="3">
    <source>
        <dbReference type="Proteomes" id="UP000278627"/>
    </source>
</evidence>
<reference evidence="2 3" key="2">
    <citation type="submission" date="2018-11" db="EMBL/GenBank/DDBJ databases">
        <authorList>
            <consortium name="Pathogen Informatics"/>
        </authorList>
    </citation>
    <scope>NUCLEOTIDE SEQUENCE [LARGE SCALE GENOMIC DNA]</scope>
</reference>
<sequence length="72" mass="8284">MEETDKSSSASASSRSIPAYHRGNGTLRGGGVQKLYHTGPVNSKFYLLIHFFKKFFRFFFSNTNWNFKNLSK</sequence>
<organism evidence="4">
    <name type="scientific">Brugia pahangi</name>
    <name type="common">Filarial nematode worm</name>
    <dbReference type="NCBI Taxonomy" id="6280"/>
    <lineage>
        <taxon>Eukaryota</taxon>
        <taxon>Metazoa</taxon>
        <taxon>Ecdysozoa</taxon>
        <taxon>Nematoda</taxon>
        <taxon>Chromadorea</taxon>
        <taxon>Rhabditida</taxon>
        <taxon>Spirurina</taxon>
        <taxon>Spiruromorpha</taxon>
        <taxon>Filarioidea</taxon>
        <taxon>Onchocercidae</taxon>
        <taxon>Brugia</taxon>
    </lineage>
</organism>
<feature type="compositionally biased region" description="Low complexity" evidence="1">
    <location>
        <begin position="7"/>
        <end position="16"/>
    </location>
</feature>
<feature type="region of interest" description="Disordered" evidence="1">
    <location>
        <begin position="1"/>
        <end position="28"/>
    </location>
</feature>
<name>A0A0N4T7L0_BRUPA</name>
<dbReference type="EMBL" id="UZAD01001808">
    <property type="protein sequence ID" value="VDN85347.1"/>
    <property type="molecule type" value="Genomic_DNA"/>
</dbReference>
<evidence type="ECO:0000256" key="1">
    <source>
        <dbReference type="SAM" id="MobiDB-lite"/>
    </source>
</evidence>
<reference evidence="4" key="1">
    <citation type="submission" date="2017-02" db="UniProtKB">
        <authorList>
            <consortium name="WormBaseParasite"/>
        </authorList>
    </citation>
    <scope>IDENTIFICATION</scope>
</reference>
<proteinExistence type="predicted"/>
<dbReference type="AlphaFoldDB" id="A0A0N4T7L0"/>